<gene>
    <name evidence="1" type="ORF">M9H77_07766</name>
</gene>
<dbReference type="Proteomes" id="UP001060085">
    <property type="component" value="Linkage Group LG02"/>
</dbReference>
<dbReference type="EMBL" id="CM044702">
    <property type="protein sequence ID" value="KAI5676816.1"/>
    <property type="molecule type" value="Genomic_DNA"/>
</dbReference>
<organism evidence="1 2">
    <name type="scientific">Catharanthus roseus</name>
    <name type="common">Madagascar periwinkle</name>
    <name type="synonym">Vinca rosea</name>
    <dbReference type="NCBI Taxonomy" id="4058"/>
    <lineage>
        <taxon>Eukaryota</taxon>
        <taxon>Viridiplantae</taxon>
        <taxon>Streptophyta</taxon>
        <taxon>Embryophyta</taxon>
        <taxon>Tracheophyta</taxon>
        <taxon>Spermatophyta</taxon>
        <taxon>Magnoliopsida</taxon>
        <taxon>eudicotyledons</taxon>
        <taxon>Gunneridae</taxon>
        <taxon>Pentapetalae</taxon>
        <taxon>asterids</taxon>
        <taxon>lamiids</taxon>
        <taxon>Gentianales</taxon>
        <taxon>Apocynaceae</taxon>
        <taxon>Rauvolfioideae</taxon>
        <taxon>Vinceae</taxon>
        <taxon>Catharanthinae</taxon>
        <taxon>Catharanthus</taxon>
    </lineage>
</organism>
<evidence type="ECO:0000313" key="1">
    <source>
        <dbReference type="EMBL" id="KAI5676816.1"/>
    </source>
</evidence>
<evidence type="ECO:0000313" key="2">
    <source>
        <dbReference type="Proteomes" id="UP001060085"/>
    </source>
</evidence>
<accession>A0ACC0BVW6</accession>
<name>A0ACC0BVW6_CATRO</name>
<proteinExistence type="predicted"/>
<protein>
    <submittedName>
        <fullName evidence="1">Uncharacterized protein</fullName>
    </submittedName>
</protein>
<reference evidence="2" key="1">
    <citation type="journal article" date="2023" name="Nat. Plants">
        <title>Single-cell RNA sequencing provides a high-resolution roadmap for understanding the multicellular compartmentation of specialized metabolism.</title>
        <authorList>
            <person name="Sun S."/>
            <person name="Shen X."/>
            <person name="Li Y."/>
            <person name="Li Y."/>
            <person name="Wang S."/>
            <person name="Li R."/>
            <person name="Zhang H."/>
            <person name="Shen G."/>
            <person name="Guo B."/>
            <person name="Wei J."/>
            <person name="Xu J."/>
            <person name="St-Pierre B."/>
            <person name="Chen S."/>
            <person name="Sun C."/>
        </authorList>
    </citation>
    <scope>NUCLEOTIDE SEQUENCE [LARGE SCALE GENOMIC DNA]</scope>
</reference>
<sequence>MVQLKPSEGWLFIGANWKTSSPKLARPKCFRREYLKISTEGRTILRVTGERFIATNNKWSRFQEGYLLPESSNLRGIRAKFREGILTITIPRINQETQDIEEEAHKPSQNGNDEKNPKMLSEEQKLTPNQKWAEKSIGVSEAEQKDKDIEIAYEDSKVNEGIFTKKAPEFGQNESRIFRAIGTASGLVVRKLRGRKRQNGKEESDQNTSTLTKRVSDLVGEITRKTPMKLNSKKDKGNMEPKENIIRDLKEGKQLLKYFFGTTLVIVALGGYLCYKKLFDK</sequence>
<keyword evidence="2" id="KW-1185">Reference proteome</keyword>
<comment type="caution">
    <text evidence="1">The sequence shown here is derived from an EMBL/GenBank/DDBJ whole genome shotgun (WGS) entry which is preliminary data.</text>
</comment>